<dbReference type="Pfam" id="PF00083">
    <property type="entry name" value="Sugar_tr"/>
    <property type="match status" value="1"/>
</dbReference>
<evidence type="ECO:0000256" key="8">
    <source>
        <dbReference type="RuleBase" id="RU003346"/>
    </source>
</evidence>
<dbReference type="InterPro" id="IPR050360">
    <property type="entry name" value="MFS_Sugar_Transporters"/>
</dbReference>
<feature type="transmembrane region" description="Helical" evidence="9">
    <location>
        <begin position="54"/>
        <end position="77"/>
    </location>
</feature>
<feature type="transmembrane region" description="Helical" evidence="9">
    <location>
        <begin position="332"/>
        <end position="350"/>
    </location>
</feature>
<dbReference type="OrthoDB" id="4142200at2759"/>
<reference evidence="11 12" key="1">
    <citation type="submission" date="2018-11" db="EMBL/GenBank/DDBJ databases">
        <title>Genome sequence of Saitozyma podzolica DSM 27192.</title>
        <authorList>
            <person name="Aliyu H."/>
            <person name="Gorte O."/>
            <person name="Ochsenreither K."/>
        </authorList>
    </citation>
    <scope>NUCLEOTIDE SEQUENCE [LARGE SCALE GENOMIC DNA]</scope>
    <source>
        <strain evidence="11 12">DSM 27192</strain>
    </source>
</reference>
<proteinExistence type="inferred from homology"/>
<dbReference type="EMBL" id="RSCD01000010">
    <property type="protein sequence ID" value="RSH90438.1"/>
    <property type="molecule type" value="Genomic_DNA"/>
</dbReference>
<comment type="similarity">
    <text evidence="2 8">Belongs to the major facilitator superfamily. Sugar transporter (TC 2.A.1.1) family.</text>
</comment>
<keyword evidence="5 9" id="KW-1133">Transmembrane helix</keyword>
<dbReference type="PRINTS" id="PR00171">
    <property type="entry name" value="SUGRTRNSPORT"/>
</dbReference>
<evidence type="ECO:0000256" key="7">
    <source>
        <dbReference type="ARBA" id="ARBA00049119"/>
    </source>
</evidence>
<dbReference type="InterPro" id="IPR036259">
    <property type="entry name" value="MFS_trans_sf"/>
</dbReference>
<evidence type="ECO:0000313" key="12">
    <source>
        <dbReference type="Proteomes" id="UP000279259"/>
    </source>
</evidence>
<dbReference type="GO" id="GO:0005351">
    <property type="term" value="F:carbohydrate:proton symporter activity"/>
    <property type="evidence" value="ECO:0007669"/>
    <property type="project" value="TreeGrafter"/>
</dbReference>
<comment type="caution">
    <text evidence="11">The sequence shown here is derived from an EMBL/GenBank/DDBJ whole genome shotgun (WGS) entry which is preliminary data.</text>
</comment>
<feature type="transmembrane region" description="Helical" evidence="9">
    <location>
        <begin position="178"/>
        <end position="197"/>
    </location>
</feature>
<feature type="transmembrane region" description="Helical" evidence="9">
    <location>
        <begin position="109"/>
        <end position="131"/>
    </location>
</feature>
<dbReference type="InterPro" id="IPR005828">
    <property type="entry name" value="MFS_sugar_transport-like"/>
</dbReference>
<dbReference type="PANTHER" id="PTHR48022:SF37">
    <property type="entry name" value="MAJOR FACILITATOR SUPERFAMILY (MFS) PROFILE DOMAIN-CONTAINING PROTEIN-RELATED"/>
    <property type="match status" value="1"/>
</dbReference>
<evidence type="ECO:0000256" key="1">
    <source>
        <dbReference type="ARBA" id="ARBA00004141"/>
    </source>
</evidence>
<dbReference type="AlphaFoldDB" id="A0A427YH74"/>
<evidence type="ECO:0000256" key="3">
    <source>
        <dbReference type="ARBA" id="ARBA00022448"/>
    </source>
</evidence>
<dbReference type="Gene3D" id="1.20.1250.20">
    <property type="entry name" value="MFS general substrate transporter like domains"/>
    <property type="match status" value="1"/>
</dbReference>
<keyword evidence="12" id="KW-1185">Reference proteome</keyword>
<keyword evidence="4 9" id="KW-0812">Transmembrane</keyword>
<dbReference type="Proteomes" id="UP000279259">
    <property type="component" value="Unassembled WGS sequence"/>
</dbReference>
<evidence type="ECO:0000259" key="10">
    <source>
        <dbReference type="PROSITE" id="PS50850"/>
    </source>
</evidence>
<dbReference type="SUPFAM" id="SSF103473">
    <property type="entry name" value="MFS general substrate transporter"/>
    <property type="match status" value="1"/>
</dbReference>
<dbReference type="InterPro" id="IPR020846">
    <property type="entry name" value="MFS_dom"/>
</dbReference>
<evidence type="ECO:0000256" key="4">
    <source>
        <dbReference type="ARBA" id="ARBA00022692"/>
    </source>
</evidence>
<feature type="transmembrane region" description="Helical" evidence="9">
    <location>
        <begin position="84"/>
        <end position="103"/>
    </location>
</feature>
<feature type="transmembrane region" description="Helical" evidence="9">
    <location>
        <begin position="265"/>
        <end position="286"/>
    </location>
</feature>
<dbReference type="PROSITE" id="PS00217">
    <property type="entry name" value="SUGAR_TRANSPORT_2"/>
    <property type="match status" value="1"/>
</dbReference>
<feature type="transmembrane region" description="Helical" evidence="9">
    <location>
        <begin position="407"/>
        <end position="425"/>
    </location>
</feature>
<feature type="domain" description="Major facilitator superfamily (MFS) profile" evidence="10">
    <location>
        <begin position="11"/>
        <end position="454"/>
    </location>
</feature>
<feature type="transmembrane region" description="Helical" evidence="9">
    <location>
        <begin position="306"/>
        <end position="323"/>
    </location>
</feature>
<dbReference type="PROSITE" id="PS50850">
    <property type="entry name" value="MFS"/>
    <property type="match status" value="1"/>
</dbReference>
<feature type="transmembrane region" description="Helical" evidence="9">
    <location>
        <begin position="143"/>
        <end position="166"/>
    </location>
</feature>
<evidence type="ECO:0000256" key="2">
    <source>
        <dbReference type="ARBA" id="ARBA00010992"/>
    </source>
</evidence>
<dbReference type="GO" id="GO:0016020">
    <property type="term" value="C:membrane"/>
    <property type="evidence" value="ECO:0007669"/>
    <property type="project" value="UniProtKB-SubCell"/>
</dbReference>
<gene>
    <name evidence="11" type="ORF">EHS25_001043</name>
</gene>
<dbReference type="InterPro" id="IPR005829">
    <property type="entry name" value="Sugar_transporter_CS"/>
</dbReference>
<keyword evidence="6 9" id="KW-0472">Membrane</keyword>
<comment type="subcellular location">
    <subcellularLocation>
        <location evidence="1">Membrane</location>
        <topology evidence="1">Multi-pass membrane protein</topology>
    </subcellularLocation>
</comment>
<keyword evidence="3 8" id="KW-0813">Transport</keyword>
<protein>
    <recommendedName>
        <fullName evidence="10">Major facilitator superfamily (MFS) profile domain-containing protein</fullName>
    </recommendedName>
</protein>
<dbReference type="FunFam" id="1.20.1250.20:FF:000090">
    <property type="entry name" value="MFS sugar transporter, putative"/>
    <property type="match status" value="1"/>
</dbReference>
<evidence type="ECO:0000313" key="11">
    <source>
        <dbReference type="EMBL" id="RSH90438.1"/>
    </source>
</evidence>
<evidence type="ECO:0000256" key="9">
    <source>
        <dbReference type="SAM" id="Phobius"/>
    </source>
</evidence>
<dbReference type="NCBIfam" id="TIGR00879">
    <property type="entry name" value="SP"/>
    <property type="match status" value="1"/>
</dbReference>
<comment type="catalytic activity">
    <reaction evidence="7">
        <text>myo-inositol(out) + H(+)(out) = myo-inositol(in) + H(+)(in)</text>
        <dbReference type="Rhea" id="RHEA:60364"/>
        <dbReference type="ChEBI" id="CHEBI:15378"/>
        <dbReference type="ChEBI" id="CHEBI:17268"/>
    </reaction>
</comment>
<feature type="transmembrane region" description="Helical" evidence="9">
    <location>
        <begin position="431"/>
        <end position="450"/>
    </location>
</feature>
<evidence type="ECO:0000256" key="6">
    <source>
        <dbReference type="ARBA" id="ARBA00023136"/>
    </source>
</evidence>
<feature type="transmembrane region" description="Helical" evidence="9">
    <location>
        <begin position="362"/>
        <end position="386"/>
    </location>
</feature>
<name>A0A427YH74_9TREE</name>
<evidence type="ECO:0000256" key="5">
    <source>
        <dbReference type="ARBA" id="ARBA00022989"/>
    </source>
</evidence>
<organism evidence="11 12">
    <name type="scientific">Saitozyma podzolica</name>
    <dbReference type="NCBI Taxonomy" id="1890683"/>
    <lineage>
        <taxon>Eukaryota</taxon>
        <taxon>Fungi</taxon>
        <taxon>Dikarya</taxon>
        <taxon>Basidiomycota</taxon>
        <taxon>Agaricomycotina</taxon>
        <taxon>Tremellomycetes</taxon>
        <taxon>Tremellales</taxon>
        <taxon>Trimorphomycetaceae</taxon>
        <taxon>Saitozyma</taxon>
    </lineage>
</organism>
<dbReference type="PANTHER" id="PTHR48022">
    <property type="entry name" value="PLASTIDIC GLUCOSE TRANSPORTER 4"/>
    <property type="match status" value="1"/>
</dbReference>
<sequence length="517" mass="56418">MVAPKLYTFLCANFAALGASLFGYDLGVISYVLAAPNFLSVTNLVESTAENLNYQGFIVSSMLLGAFVGSIPASLVADAFSRRTSIVVGGIIFILGGILQTAGQNKETILAGRFFAGVGIGNLALLAPLYQSEIAHPSNRGRLIATFQFFIGIGAIIAGWVAYGVAQTHPGSAMQWRLPLGLQMFPAVPLVFLTFLLPESPRWLMIQGREEDALHNLARLHARGNRNDALVQGEFAELKAKISEERAVSSSWREIFGSMTNLRKILLGIILQFSVQMTGVSAIQYYSPRVYSAVGFGGNTPLLIQSINNIVGLIGEALCILFIDKTGRRMPLIWGNILSGSTFAVATALAKQFADGGGSYSQGIAFVAMTFIYNLVFSACIGPLSWVYPVEIMNTAIRAKATAMTSMAAWIANFMIGQVSPIAFAQVGWRYYLVFTVCGFTNAIVFYLFYPETKGRTLEEMDHYFKNNHWLYPLAHVRAVSDREREEELTKGGDALQKGDEEGEKKLEIRQLETGAV</sequence>
<dbReference type="InterPro" id="IPR003663">
    <property type="entry name" value="Sugar/inositol_transpt"/>
</dbReference>
<feature type="transmembrane region" description="Helical" evidence="9">
    <location>
        <begin position="7"/>
        <end position="34"/>
    </location>
</feature>
<accession>A0A427YH74</accession>